<dbReference type="AlphaFoldDB" id="A0A098AXG9"/>
<dbReference type="InterPro" id="IPR008861">
    <property type="entry name" value="GpX-like"/>
</dbReference>
<dbReference type="Pfam" id="PF05489">
    <property type="entry name" value="Phage_tail_X"/>
    <property type="match status" value="1"/>
</dbReference>
<organism evidence="1">
    <name type="scientific">Desulfitobacterium hafniense</name>
    <name type="common">Desulfitobacterium frappieri</name>
    <dbReference type="NCBI Taxonomy" id="49338"/>
    <lineage>
        <taxon>Bacteria</taxon>
        <taxon>Bacillati</taxon>
        <taxon>Bacillota</taxon>
        <taxon>Clostridia</taxon>
        <taxon>Eubacteriales</taxon>
        <taxon>Desulfitobacteriaceae</taxon>
        <taxon>Desulfitobacterium</taxon>
    </lineage>
</organism>
<proteinExistence type="predicted"/>
<gene>
    <name evidence="1" type="ORF">DPCES_1416</name>
</gene>
<evidence type="ECO:0008006" key="2">
    <source>
        <dbReference type="Google" id="ProtNLM"/>
    </source>
</evidence>
<protein>
    <recommendedName>
        <fullName evidence="2">Phage Tail Protein X</fullName>
    </recommendedName>
</protein>
<accession>A0A098AXG9</accession>
<sequence>MAKYVTAQGDTWDKIAYKTLGSEYKLPLLIKANQQYRKVVIFPGGVELTIPDVDTSEYTERPPWLGEDDAL</sequence>
<dbReference type="EMBL" id="LK996017">
    <property type="protein sequence ID" value="CDX01303.1"/>
    <property type="molecule type" value="Genomic_DNA"/>
</dbReference>
<dbReference type="RefSeq" id="WP_208925474.1">
    <property type="nucleotide sequence ID" value="NZ_LK996017.1"/>
</dbReference>
<dbReference type="PATRIC" id="fig|49338.4.peg.1526"/>
<evidence type="ECO:0000313" key="1">
    <source>
        <dbReference type="EMBL" id="CDX01303.1"/>
    </source>
</evidence>
<reference evidence="1" key="1">
    <citation type="submission" date="2014-07" db="EMBL/GenBank/DDBJ databases">
        <authorList>
            <person name="Hornung V.Bastian."/>
        </authorList>
    </citation>
    <scope>NUCLEOTIDE SEQUENCE</scope>
    <source>
        <strain evidence="1">PCE-S</strain>
    </source>
</reference>
<name>A0A098AXG9_DESHA</name>